<evidence type="ECO:0000313" key="3">
    <source>
        <dbReference type="Proteomes" id="UP000000329"/>
    </source>
</evidence>
<dbReference type="PANTHER" id="PTHR39193">
    <property type="entry name" value="5-DEOXY-GLUCURONATE ISOMERASE"/>
    <property type="match status" value="1"/>
</dbReference>
<evidence type="ECO:0000313" key="2">
    <source>
        <dbReference type="EMBL" id="ADJ63929.1"/>
    </source>
</evidence>
<reference evidence="2 3" key="1">
    <citation type="submission" date="2010-04" db="EMBL/GenBank/DDBJ databases">
        <title>The genome of Herbaspirillum seropedicae SmR1, an endophytic, nitrogen-fixing, plant-growth promoting beta-Proteobacteria.</title>
        <authorList>
            <person name="Pedrosa F.O."/>
            <person name="Monteiro R.A."/>
            <person name="Wassem R."/>
            <person name="Cruz L.M."/>
            <person name="Ayub R.A."/>
            <person name="Colauto N.B."/>
            <person name="Fernandez M.A."/>
            <person name="Fungaro M.H.P."/>
            <person name="Grisard E.C."/>
            <person name="Hungria M."/>
            <person name="Madeira H.M.F."/>
            <person name="Nodari R.O."/>
            <person name="Osaku C.A."/>
            <person name="Petzl-Erler M.L."/>
            <person name="Terenzi H."/>
            <person name="Vieira L.G.E."/>
            <person name="Almeida M.I.M."/>
            <person name="Alves L.R."/>
            <person name="Arantes O.M.N."/>
            <person name="Balsanelli E."/>
            <person name="Barcellos F.G."/>
            <person name="Baura V.A."/>
            <person name="Binde D.R."/>
            <person name="Campo R.J."/>
            <person name="Chubatsu L.S."/>
            <person name="Chueire L.M.O."/>
            <person name="Ciferri R.R."/>
            <person name="Correa L.C."/>
            <person name="da Conceicao Silva J.L."/>
            <person name="Dabul A.N.G."/>
            <person name="Dambros B.P."/>
            <person name="Faoro H."/>
            <person name="Favetti A."/>
            <person name="Friedermann G."/>
            <person name="Furlaneto M.C."/>
            <person name="Gasques L.S."/>
            <person name="Gimenes C.C.T."/>
            <person name="Gioppo N.M.R."/>
            <person name="Glienke-Blanco C."/>
            <person name="Godoy L.P."/>
            <person name="Guerra M.P."/>
            <person name="Karp S."/>
            <person name="Kava-Cordeiro V."/>
            <person name="Margarido V.P."/>
            <person name="Mathioni S.M."/>
            <person name="Menck-Soares M.A."/>
            <person name="Murace N.K."/>
            <person name="Nicolas M.F."/>
            <person name="Oliveira C.E.C."/>
            <person name="Pagnan N.A.B."/>
            <person name="Pamphile J.A."/>
            <person name="Patussi E.V."/>
            <person name="Pereira L.F.P."/>
            <person name="Pereira-Ferrari L."/>
            <person name="Pinto F.G.S."/>
            <person name="Precoma C."/>
            <person name="Prioli A.J."/>
            <person name="Prioli S.M.A.P."/>
            <person name="Raittz R.T."/>
            <person name="Ramos H.J.O."/>
            <person name="Ribeiro E.M.S.F."/>
            <person name="Rigo L.U."/>
            <person name="Rocha C.L.M.S.C."/>
            <person name="Rocha S.N."/>
            <person name="Santos K."/>
            <person name="Satori D."/>
            <person name="Silva A.G."/>
            <person name="Simao R.C.G."/>
            <person name="Soares M.A.M."/>
            <person name="Souza E.M."/>
            <person name="Steffens M.B.R."/>
            <person name="Steindel M."/>
            <person name="Tadra-Sfeir M.Z."/>
            <person name="Takahashi E.K."/>
            <person name="Torres R.A."/>
            <person name="Valle J.S."/>
            <person name="Vernal J.I."/>
            <person name="Vilas-Boas L.A."/>
            <person name="Watanabe M.A.E."/>
            <person name="Weiss V.A."/>
            <person name="Yates M.A."/>
            <person name="Souza E.M."/>
        </authorList>
    </citation>
    <scope>NUCLEOTIDE SEQUENCE [LARGE SCALE GENOMIC DNA]</scope>
    <source>
        <strain evidence="2 3">SmR1</strain>
    </source>
</reference>
<dbReference type="SUPFAM" id="SSF51182">
    <property type="entry name" value="RmlC-like cupins"/>
    <property type="match status" value="1"/>
</dbReference>
<dbReference type="PIRSF" id="PIRSF036628">
    <property type="entry name" value="IolB"/>
    <property type="match status" value="1"/>
</dbReference>
<protein>
    <submittedName>
        <fullName evidence="2">Myo-inositol catabolism protein</fullName>
    </submittedName>
</protein>
<keyword evidence="1" id="KW-0413">Isomerase</keyword>
<dbReference type="NCBIfam" id="TIGR04378">
    <property type="entry name" value="myo_inos_iolB"/>
    <property type="match status" value="1"/>
</dbReference>
<keyword evidence="3" id="KW-1185">Reference proteome</keyword>
<dbReference type="HOGENOM" id="CLU_066438_1_0_4"/>
<accession>D8IVJ0</accession>
<sequence length="264" mass="29425">MSLLVKAQRSGRDIVQVTPQSAGWRYVGFSAHRLARGEQLALDTGDREYCVVILAGVVSVQAGSSQWREIGQRRSVFDDVPAASVYVPHHHRLTLTADSDAEVALCSAPGFGELPPRLIGPEAVTQSVRGEGSNTRYVSDILPQTAAADHLLVVEVRTPGGHSSSYPPHKHDTDNLPQESFLEETYYHRLNPAQGFAFQRVYVDDRSLDESMAVENHDVVMVPRGYHPVVVPHGYESYYLNVMAGPTRSWHFRNDPAHEWMLKR</sequence>
<proteinExistence type="predicted"/>
<dbReference type="Proteomes" id="UP000000329">
    <property type="component" value="Chromosome"/>
</dbReference>
<dbReference type="GeneID" id="29389713"/>
<name>D8IVJ0_HERSS</name>
<dbReference type="STRING" id="757424.Hsero_2430"/>
<dbReference type="InterPro" id="IPR014710">
    <property type="entry name" value="RmlC-like_jellyroll"/>
</dbReference>
<dbReference type="eggNOG" id="COG3718">
    <property type="taxonomic scope" value="Bacteria"/>
</dbReference>
<dbReference type="PANTHER" id="PTHR39193:SF1">
    <property type="entry name" value="5-DEOXY-GLUCURONATE ISOMERASE"/>
    <property type="match status" value="1"/>
</dbReference>
<dbReference type="Pfam" id="PF04962">
    <property type="entry name" value="KduI"/>
    <property type="match status" value="1"/>
</dbReference>
<dbReference type="InterPro" id="IPR024203">
    <property type="entry name" value="Deoxy-glucuronate_isom_IolB"/>
</dbReference>
<dbReference type="RefSeq" id="WP_013234408.1">
    <property type="nucleotide sequence ID" value="NC_014323.1"/>
</dbReference>
<evidence type="ECO:0000256" key="1">
    <source>
        <dbReference type="ARBA" id="ARBA00023235"/>
    </source>
</evidence>
<dbReference type="InterPro" id="IPR021120">
    <property type="entry name" value="KduI/IolB_isomerase"/>
</dbReference>
<organism evidence="2 3">
    <name type="scientific">Herbaspirillum seropedicae (strain SmR1)</name>
    <dbReference type="NCBI Taxonomy" id="757424"/>
    <lineage>
        <taxon>Bacteria</taxon>
        <taxon>Pseudomonadati</taxon>
        <taxon>Pseudomonadota</taxon>
        <taxon>Betaproteobacteria</taxon>
        <taxon>Burkholderiales</taxon>
        <taxon>Oxalobacteraceae</taxon>
        <taxon>Herbaspirillum</taxon>
    </lineage>
</organism>
<dbReference type="Gene3D" id="2.60.120.10">
    <property type="entry name" value="Jelly Rolls"/>
    <property type="match status" value="2"/>
</dbReference>
<dbReference type="GO" id="GO:0019310">
    <property type="term" value="P:inositol catabolic process"/>
    <property type="evidence" value="ECO:0007669"/>
    <property type="project" value="InterPro"/>
</dbReference>
<gene>
    <name evidence="2" type="primary">iolB</name>
    <name evidence="2" type="ordered locus">Hsero_2430</name>
</gene>
<dbReference type="OrthoDB" id="6121073at2"/>
<dbReference type="GO" id="GO:0008880">
    <property type="term" value="F:glucuronate isomerase activity"/>
    <property type="evidence" value="ECO:0007669"/>
    <property type="project" value="InterPro"/>
</dbReference>
<dbReference type="KEGG" id="hse:Hsero_2430"/>
<dbReference type="InterPro" id="IPR011051">
    <property type="entry name" value="RmlC_Cupin_sf"/>
</dbReference>
<dbReference type="AlphaFoldDB" id="D8IVJ0"/>
<dbReference type="EMBL" id="CP002039">
    <property type="protein sequence ID" value="ADJ63929.1"/>
    <property type="molecule type" value="Genomic_DNA"/>
</dbReference>